<protein>
    <recommendedName>
        <fullName evidence="3">BRCT domain-containing protein</fullName>
    </recommendedName>
</protein>
<feature type="compositionally biased region" description="Basic and acidic residues" evidence="2">
    <location>
        <begin position="160"/>
        <end position="170"/>
    </location>
</feature>
<keyword evidence="5" id="KW-1185">Reference proteome</keyword>
<evidence type="ECO:0000313" key="5">
    <source>
        <dbReference type="Proteomes" id="UP001150569"/>
    </source>
</evidence>
<evidence type="ECO:0000256" key="2">
    <source>
        <dbReference type="SAM" id="MobiDB-lite"/>
    </source>
</evidence>
<dbReference type="SUPFAM" id="SSF52113">
    <property type="entry name" value="BRCT domain"/>
    <property type="match status" value="1"/>
</dbReference>
<name>A0A9W8DRC5_9FUNG</name>
<comment type="caution">
    <text evidence="4">The sequence shown here is derived from an EMBL/GenBank/DDBJ whole genome shotgun (WGS) entry which is preliminary data.</text>
</comment>
<evidence type="ECO:0000259" key="3">
    <source>
        <dbReference type="PROSITE" id="PS50172"/>
    </source>
</evidence>
<proteinExistence type="predicted"/>
<accession>A0A9W8DRC5</accession>
<feature type="domain" description="BRCT" evidence="3">
    <location>
        <begin position="536"/>
        <end position="627"/>
    </location>
</feature>
<keyword evidence="1" id="KW-0175">Coiled coil</keyword>
<dbReference type="PROSITE" id="PS50172">
    <property type="entry name" value="BRCT"/>
    <property type="match status" value="1"/>
</dbReference>
<feature type="coiled-coil region" evidence="1">
    <location>
        <begin position="232"/>
        <end position="273"/>
    </location>
</feature>
<reference evidence="4" key="1">
    <citation type="submission" date="2022-07" db="EMBL/GenBank/DDBJ databases">
        <title>Phylogenomic reconstructions and comparative analyses of Kickxellomycotina fungi.</title>
        <authorList>
            <person name="Reynolds N.K."/>
            <person name="Stajich J.E."/>
            <person name="Barry K."/>
            <person name="Grigoriev I.V."/>
            <person name="Crous P."/>
            <person name="Smith M.E."/>
        </authorList>
    </citation>
    <scope>NUCLEOTIDE SEQUENCE</scope>
    <source>
        <strain evidence="4">RSA 861</strain>
    </source>
</reference>
<evidence type="ECO:0000256" key="1">
    <source>
        <dbReference type="SAM" id="Coils"/>
    </source>
</evidence>
<dbReference type="OrthoDB" id="5581232at2759"/>
<dbReference type="EMBL" id="JANBPT010000680">
    <property type="protein sequence ID" value="KAJ1914524.1"/>
    <property type="molecule type" value="Genomic_DNA"/>
</dbReference>
<dbReference type="Gene3D" id="3.40.50.10190">
    <property type="entry name" value="BRCT domain"/>
    <property type="match status" value="1"/>
</dbReference>
<gene>
    <name evidence="4" type="ORF">IWQ60_008785</name>
</gene>
<dbReference type="AlphaFoldDB" id="A0A9W8DRC5"/>
<evidence type="ECO:0000313" key="4">
    <source>
        <dbReference type="EMBL" id="KAJ1914524.1"/>
    </source>
</evidence>
<sequence>MATNENLLQDSQDLGVFAVDDPFGEWPAAGSNVLTTPSGTDRTLTDSHRASVVMESSLLEDCLRYARQLQRTLDATDPLTTLAPGAPVTPNHSPLSKEPKAADTVSPQRLHDQLAELVRVGEKWSGAYQDLRQIHERLEGRWATVREAILDPPAASTADRPAHDPAHRGSELPVPGPALDPDALDADSDRSSVCEDPHSIRFRTKFADHKAQLLELQRTSLESLGQTATRYLRRLEALCGELNEEAADLESQVNQLRHQREQDHARLAEKEQALAHQVDLARTNDDCLAQLRTDHAALKRQFDATARTHAADTDKLEAALATERTAHDQTRQRLREAEARADRAHEAAETQGESRRELEGKVEFWQEKVMALQKTLSTALEDKSRAAVEVQRLQSELEQRTAAHHGASDAVSVCGSLVGGPAPSVASVTSMMRNRRAAARARMGDGTGRSMMPPPVTPWDAPSSAYSAARRTPSAVGPSSPPFPMAPPPVPVENSPFVHPASVTRADPLRRAGIPSSRASVYSNRPAPYRRPAAAVMRIAFTGFTGEAPSPHSRQSMGRLVDLVRQLGGQVVAEGTSFTHLVCAAGGTRTFKTFAAALAGRWVIHDSCWLEASGAAGRFLPEAEYGGVRHLARPFAGKAFYVAPSFTAECQARGNDVFHQFTDLTVSMGLGQLVDKPEGADHALKGATDETRYTAADLTWESWVTMIPGSNVRGVQS</sequence>
<feature type="region of interest" description="Disordered" evidence="2">
    <location>
        <begin position="337"/>
        <end position="356"/>
    </location>
</feature>
<feature type="region of interest" description="Disordered" evidence="2">
    <location>
        <begin position="78"/>
        <end position="105"/>
    </location>
</feature>
<feature type="region of interest" description="Disordered" evidence="2">
    <location>
        <begin position="154"/>
        <end position="192"/>
    </location>
</feature>
<dbReference type="Proteomes" id="UP001150569">
    <property type="component" value="Unassembled WGS sequence"/>
</dbReference>
<dbReference type="InterPro" id="IPR001357">
    <property type="entry name" value="BRCT_dom"/>
</dbReference>
<dbReference type="InterPro" id="IPR036420">
    <property type="entry name" value="BRCT_dom_sf"/>
</dbReference>
<organism evidence="4 5">
    <name type="scientific">Tieghemiomyces parasiticus</name>
    <dbReference type="NCBI Taxonomy" id="78921"/>
    <lineage>
        <taxon>Eukaryota</taxon>
        <taxon>Fungi</taxon>
        <taxon>Fungi incertae sedis</taxon>
        <taxon>Zoopagomycota</taxon>
        <taxon>Kickxellomycotina</taxon>
        <taxon>Dimargaritomycetes</taxon>
        <taxon>Dimargaritales</taxon>
        <taxon>Dimargaritaceae</taxon>
        <taxon>Tieghemiomyces</taxon>
    </lineage>
</organism>